<dbReference type="PANTHER" id="PTHR15944">
    <property type="entry name" value="FARNESYLCYSTEINE LYASE"/>
    <property type="match status" value="1"/>
</dbReference>
<keyword evidence="7" id="KW-0325">Glycoprotein</keyword>
<evidence type="ECO:0000256" key="3">
    <source>
        <dbReference type="ARBA" id="ARBA00022630"/>
    </source>
</evidence>
<comment type="cofactor">
    <cofactor evidence="1">
        <name>FAD</name>
        <dbReference type="ChEBI" id="CHEBI:57692"/>
    </cofactor>
</comment>
<dbReference type="Proteomes" id="UP000284842">
    <property type="component" value="Unassembled WGS sequence"/>
</dbReference>
<evidence type="ECO:0000313" key="11">
    <source>
        <dbReference type="Proteomes" id="UP000284842"/>
    </source>
</evidence>
<dbReference type="EMBL" id="NHTK01005473">
    <property type="protein sequence ID" value="PPQ78142.1"/>
    <property type="molecule type" value="Genomic_DNA"/>
</dbReference>
<feature type="region of interest" description="Disordered" evidence="8">
    <location>
        <begin position="199"/>
        <end position="248"/>
    </location>
</feature>
<evidence type="ECO:0000256" key="5">
    <source>
        <dbReference type="ARBA" id="ARBA00022827"/>
    </source>
</evidence>
<dbReference type="GO" id="GO:0030328">
    <property type="term" value="P:prenylcysteine catabolic process"/>
    <property type="evidence" value="ECO:0007669"/>
    <property type="project" value="InterPro"/>
</dbReference>
<dbReference type="Gene3D" id="3.50.50.60">
    <property type="entry name" value="FAD/NAD(P)-binding domain"/>
    <property type="match status" value="2"/>
</dbReference>
<keyword evidence="11" id="KW-1185">Reference proteome</keyword>
<evidence type="ECO:0000256" key="7">
    <source>
        <dbReference type="ARBA" id="ARBA00023180"/>
    </source>
</evidence>
<feature type="region of interest" description="Disordered" evidence="8">
    <location>
        <begin position="22"/>
        <end position="116"/>
    </location>
</feature>
<comment type="similarity">
    <text evidence="2">Belongs to the prenylcysteine oxidase family.</text>
</comment>
<evidence type="ECO:0000256" key="4">
    <source>
        <dbReference type="ARBA" id="ARBA00022729"/>
    </source>
</evidence>
<keyword evidence="6" id="KW-0560">Oxidoreductase</keyword>
<sequence length="796" mass="89399">MERRLRQSSPRITARIKFVIEPLPPLPVISQRTRFDTKAMSKRNKGTFDEHSDRDFARGRSTSPPEDDRHPRRKRPRSPSHPPPQPPSTSHSSPNDLPLIPKPPGEPGRPGSGGYTLDVALKDLGQKTIDKINEYVKRKADIHLNIALSFSQQNNTAVTDLIRDVRDQFHELKRYENDWPIRDILKGYLKYKSGRIRQGLEEPPAGYRPSKRQKPQKKATFAPGPKKGTSNDHSDFELEDDPESEEETAATLFINNPLTYLLMSPMQRYFLQPFALSVVVYAVLFATDWFKPSSTSTLSSNLENPPQRAAPLKIAIIGAGAGGSSAAFWISKAMKRSNLSASIDVYEQSSYIGGRSLSVDQPGPINNFFPYNLSVELGAHTFEDSHRHMWRAAFEFNLPVATVDSQDKAMHFWDGLKLVVCSPLPVVQHETNYTPQRMSPSFWPIVDFLQYHGCPSFTLGSGFARAQQVATKFAEVYQKSFSAWYTPLDLVQRLGFEDLLTNKTSNYFLQTGASKSLIDGMIAPLLPGYIHDQTHSLQSLFHMTPSSLYQIPGGTRRIFENFIESSSASLFLNTTVKCIDRVAGSQRWRVNTTSNHTEYDFVILAAPFHQANIVVPQSLSKQVPLVTQQDVHVTVVLTQTPSLNTTFLGLPSFDEGARYVNASHDVKIGQGVFSSLSYWKQGPDLWLVNIKSQAHLSDEWVACAFTDGVKVVHRHKWQHLRQVPTLDFSPIRLEEGFYYLNTFESVLSSMETQIVTSLNVVNLLLNDAFSTDVCGNTSATPAHGFSKRYSVVGWDC</sequence>
<accession>A0A409WI11</accession>
<dbReference type="OrthoDB" id="437369at2759"/>
<dbReference type="InterPro" id="IPR036188">
    <property type="entry name" value="FAD/NAD-bd_sf"/>
</dbReference>
<feature type="compositionally biased region" description="Acidic residues" evidence="8">
    <location>
        <begin position="237"/>
        <end position="248"/>
    </location>
</feature>
<organism evidence="10 11">
    <name type="scientific">Panaeolus cyanescens</name>
    <dbReference type="NCBI Taxonomy" id="181874"/>
    <lineage>
        <taxon>Eukaryota</taxon>
        <taxon>Fungi</taxon>
        <taxon>Dikarya</taxon>
        <taxon>Basidiomycota</taxon>
        <taxon>Agaricomycotina</taxon>
        <taxon>Agaricomycetes</taxon>
        <taxon>Agaricomycetidae</taxon>
        <taxon>Agaricales</taxon>
        <taxon>Agaricineae</taxon>
        <taxon>Galeropsidaceae</taxon>
        <taxon>Panaeolus</taxon>
    </lineage>
</organism>
<evidence type="ECO:0000256" key="1">
    <source>
        <dbReference type="ARBA" id="ARBA00001974"/>
    </source>
</evidence>
<keyword evidence="5" id="KW-0274">FAD</keyword>
<evidence type="ECO:0000313" key="10">
    <source>
        <dbReference type="EMBL" id="PPQ78142.1"/>
    </source>
</evidence>
<comment type="caution">
    <text evidence="10">The sequence shown here is derived from an EMBL/GenBank/DDBJ whole genome shotgun (WGS) entry which is preliminary data.</text>
</comment>
<dbReference type="InParanoid" id="A0A409WI11"/>
<evidence type="ECO:0000256" key="2">
    <source>
        <dbReference type="ARBA" id="ARBA00009967"/>
    </source>
</evidence>
<dbReference type="GO" id="GO:0030327">
    <property type="term" value="P:prenylated protein catabolic process"/>
    <property type="evidence" value="ECO:0007669"/>
    <property type="project" value="TreeGrafter"/>
</dbReference>
<gene>
    <name evidence="10" type="ORF">CVT24_006425</name>
</gene>
<name>A0A409WI11_9AGAR</name>
<keyword evidence="3" id="KW-0285">Flavoprotein</keyword>
<dbReference type="Pfam" id="PF13450">
    <property type="entry name" value="NAD_binding_8"/>
    <property type="match status" value="1"/>
</dbReference>
<keyword evidence="4" id="KW-0732">Signal</keyword>
<feature type="domain" description="Prenylcysteine lyase" evidence="9">
    <location>
        <begin position="468"/>
        <end position="767"/>
    </location>
</feature>
<evidence type="ECO:0000259" key="9">
    <source>
        <dbReference type="Pfam" id="PF07156"/>
    </source>
</evidence>
<protein>
    <recommendedName>
        <fullName evidence="9">Prenylcysteine lyase domain-containing protein</fullName>
    </recommendedName>
</protein>
<dbReference type="Pfam" id="PF07156">
    <property type="entry name" value="Prenylcys_lyase"/>
    <property type="match status" value="1"/>
</dbReference>
<dbReference type="PANTHER" id="PTHR15944:SF0">
    <property type="entry name" value="PRENYLCYSTEINE LYASE DOMAIN-CONTAINING PROTEIN"/>
    <property type="match status" value="1"/>
</dbReference>
<reference evidence="10 11" key="1">
    <citation type="journal article" date="2018" name="Evol. Lett.">
        <title>Horizontal gene cluster transfer increased hallucinogenic mushroom diversity.</title>
        <authorList>
            <person name="Reynolds H.T."/>
            <person name="Vijayakumar V."/>
            <person name="Gluck-Thaler E."/>
            <person name="Korotkin H.B."/>
            <person name="Matheny P.B."/>
            <person name="Slot J.C."/>
        </authorList>
    </citation>
    <scope>NUCLEOTIDE SEQUENCE [LARGE SCALE GENOMIC DNA]</scope>
    <source>
        <strain evidence="10 11">2629</strain>
    </source>
</reference>
<dbReference type="InterPro" id="IPR017046">
    <property type="entry name" value="Prenylcysteine_Oxase1"/>
</dbReference>
<proteinExistence type="inferred from homology"/>
<dbReference type="SUPFAM" id="SSF51905">
    <property type="entry name" value="FAD/NAD(P)-binding domain"/>
    <property type="match status" value="1"/>
</dbReference>
<dbReference type="Gene3D" id="3.30.70.1990">
    <property type="match status" value="1"/>
</dbReference>
<feature type="compositionally biased region" description="Basic and acidic residues" evidence="8">
    <location>
        <begin position="46"/>
        <end position="58"/>
    </location>
</feature>
<evidence type="ECO:0000256" key="8">
    <source>
        <dbReference type="SAM" id="MobiDB-lite"/>
    </source>
</evidence>
<dbReference type="AlphaFoldDB" id="A0A409WI11"/>
<dbReference type="GO" id="GO:0001735">
    <property type="term" value="F:prenylcysteine oxidase activity"/>
    <property type="evidence" value="ECO:0007669"/>
    <property type="project" value="InterPro"/>
</dbReference>
<dbReference type="InterPro" id="IPR010795">
    <property type="entry name" value="Prenylcys_lyase"/>
</dbReference>
<evidence type="ECO:0000256" key="6">
    <source>
        <dbReference type="ARBA" id="ARBA00023002"/>
    </source>
</evidence>